<dbReference type="EMBL" id="CP051204">
    <property type="protein sequence ID" value="QJB38118.1"/>
    <property type="molecule type" value="Genomic_DNA"/>
</dbReference>
<protein>
    <submittedName>
        <fullName evidence="5">Beta-lactamase family protein</fullName>
    </submittedName>
</protein>
<gene>
    <name evidence="5" type="ORF">HF324_09710</name>
</gene>
<dbReference type="InterPro" id="IPR050491">
    <property type="entry name" value="AmpC-like"/>
</dbReference>
<dbReference type="PANTHER" id="PTHR46825:SF11">
    <property type="entry name" value="PENICILLIN-BINDING PROTEIN 4"/>
    <property type="match status" value="1"/>
</dbReference>
<dbReference type="InterPro" id="IPR012338">
    <property type="entry name" value="Beta-lactam/transpept-like"/>
</dbReference>
<dbReference type="Proteomes" id="UP000503144">
    <property type="component" value="Chromosome"/>
</dbReference>
<dbReference type="PANTHER" id="PTHR46825">
    <property type="entry name" value="D-ALANYL-D-ALANINE-CARBOXYPEPTIDASE/ENDOPEPTIDASE AMPH"/>
    <property type="match status" value="1"/>
</dbReference>
<accession>A0ABX6LEA6</accession>
<name>A0ABX6LEA6_9BACT</name>
<comment type="subcellular location">
    <subcellularLocation>
        <location evidence="1">Membrane</location>
    </subcellularLocation>
</comment>
<reference evidence="5" key="1">
    <citation type="submission" date="2020-09" db="EMBL/GenBank/DDBJ databases">
        <authorList>
            <person name="Kittiwongwattana C."/>
        </authorList>
    </citation>
    <scope>NUCLEOTIDE SEQUENCE</scope>
    <source>
        <strain evidence="5">1303</strain>
    </source>
</reference>
<keyword evidence="3" id="KW-0732">Signal</keyword>
<evidence type="ECO:0000256" key="1">
    <source>
        <dbReference type="ARBA" id="ARBA00004370"/>
    </source>
</evidence>
<sequence>MRKVLFPVLFLLAFSPAFGQSSQAERFIDSFVTKNNFNGTVLLAKNDKAWYRKSFGTANFRLNIPNTTDTRYKVASITKAFTAVLILQLYEQGKIDLNKSISSYLPDYKGEGADKVTVTQLLNMTSGIHNMDAGLTLESALKNGMPQYQAPHTSDEMLALFCSGKLVNEPGKVWDYNNADYIILGKIIERTTGKTFEQNLRSSILQPLKMANTGIAYQQEIIPRLADTYFYRDDIKAMVNDLPVYPENWYAAGAMYSTADDILKFSNALFGKKLLKQTTLDQMFTSGKDEYGYGVWVYKDYDIHGKHYTIIKRPGSIMGAQAMLFHVLEEGSTIIILSNTGTTSLDEFAAKIAARIVR</sequence>
<evidence type="ECO:0000313" key="6">
    <source>
        <dbReference type="Proteomes" id="UP000503144"/>
    </source>
</evidence>
<keyword evidence="6" id="KW-1185">Reference proteome</keyword>
<feature type="chain" id="PRO_5045540710" evidence="3">
    <location>
        <begin position="20"/>
        <end position="358"/>
    </location>
</feature>
<dbReference type="RefSeq" id="WP_168860485.1">
    <property type="nucleotide sequence ID" value="NZ_CP051204.2"/>
</dbReference>
<dbReference type="Pfam" id="PF00144">
    <property type="entry name" value="Beta-lactamase"/>
    <property type="match status" value="1"/>
</dbReference>
<evidence type="ECO:0000259" key="4">
    <source>
        <dbReference type="Pfam" id="PF00144"/>
    </source>
</evidence>
<feature type="domain" description="Beta-lactamase-related" evidence="4">
    <location>
        <begin position="25"/>
        <end position="350"/>
    </location>
</feature>
<keyword evidence="2" id="KW-0472">Membrane</keyword>
<evidence type="ECO:0000256" key="2">
    <source>
        <dbReference type="ARBA" id="ARBA00023136"/>
    </source>
</evidence>
<evidence type="ECO:0000256" key="3">
    <source>
        <dbReference type="SAM" id="SignalP"/>
    </source>
</evidence>
<evidence type="ECO:0000313" key="5">
    <source>
        <dbReference type="EMBL" id="QJB38118.1"/>
    </source>
</evidence>
<dbReference type="Gene3D" id="3.40.710.10">
    <property type="entry name" value="DD-peptidase/beta-lactamase superfamily"/>
    <property type="match status" value="1"/>
</dbReference>
<dbReference type="SUPFAM" id="SSF56601">
    <property type="entry name" value="beta-lactamase/transpeptidase-like"/>
    <property type="match status" value="1"/>
</dbReference>
<dbReference type="InterPro" id="IPR001466">
    <property type="entry name" value="Beta-lactam-related"/>
</dbReference>
<proteinExistence type="predicted"/>
<feature type="signal peptide" evidence="3">
    <location>
        <begin position="1"/>
        <end position="19"/>
    </location>
</feature>
<organism evidence="5 6">
    <name type="scientific">Chitinophaga oryzae</name>
    <dbReference type="NCBI Taxonomy" id="2725414"/>
    <lineage>
        <taxon>Bacteria</taxon>
        <taxon>Pseudomonadati</taxon>
        <taxon>Bacteroidota</taxon>
        <taxon>Chitinophagia</taxon>
        <taxon>Chitinophagales</taxon>
        <taxon>Chitinophagaceae</taxon>
        <taxon>Chitinophaga</taxon>
    </lineage>
</organism>